<name>A0A523TA94_UNCAE</name>
<dbReference type="Gene3D" id="3.40.190.10">
    <property type="entry name" value="Periplasmic binding protein-like II"/>
    <property type="match status" value="1"/>
</dbReference>
<evidence type="ECO:0000313" key="1">
    <source>
        <dbReference type="EMBL" id="TET26901.1"/>
    </source>
</evidence>
<dbReference type="PANTHER" id="PTHR43649">
    <property type="entry name" value="ARABINOSE-BINDING PROTEIN-RELATED"/>
    <property type="match status" value="1"/>
</dbReference>
<dbReference type="AlphaFoldDB" id="A0A523TA94"/>
<dbReference type="Proteomes" id="UP000316517">
    <property type="component" value="Unassembled WGS sequence"/>
</dbReference>
<comment type="caution">
    <text evidence="1">The sequence shown here is derived from an EMBL/GenBank/DDBJ whole genome shotgun (WGS) entry which is preliminary data.</text>
</comment>
<protein>
    <submittedName>
        <fullName evidence="1">Sugar ABC transporter substrate-binding protein</fullName>
    </submittedName>
</protein>
<dbReference type="InterPro" id="IPR050490">
    <property type="entry name" value="Bact_solute-bd_prot1"/>
</dbReference>
<gene>
    <name evidence="1" type="ORF">E3J68_04865</name>
</gene>
<evidence type="ECO:0000313" key="2">
    <source>
        <dbReference type="Proteomes" id="UP000316517"/>
    </source>
</evidence>
<organism evidence="1 2">
    <name type="scientific">Aerophobetes bacterium</name>
    <dbReference type="NCBI Taxonomy" id="2030807"/>
    <lineage>
        <taxon>Bacteria</taxon>
        <taxon>Candidatus Aerophobota</taxon>
    </lineage>
</organism>
<dbReference type="EMBL" id="SOJT01000217">
    <property type="protein sequence ID" value="TET26901.1"/>
    <property type="molecule type" value="Genomic_DNA"/>
</dbReference>
<sequence>MSKLSKGGINKMISKKSSWRDYFLKGIGLILTFSLVLGLYPSLGLAQEKVKVVWSEWWDQEWGEENINWIISSFEKKYPNVDVAKIFTPWPNMFDKLMSLCAAGESPDVMGMEVDWFLAFDRLGVIADLDTRLAKDRDFQANLADSAFIGWKGKTKLLYWYAMSYHFVYDTDVFEEKGLVPPSSWDHLKWVLAKLKEPAKGKYGLALQLSLLSSQHIVLRMFHTPLVQFGGRLLDENGFPVFNSDAGVRVLKYWKSLMDEDLIYPGALETTEMTMYEMMAAGDLPLFLIGPWVQSTVQQSNPDIRLAYSPPWKDVTSGYVAAGSGISLSTQSEHQDIAWEFMKHLWSDEVALKMSKVASMPFATKTVFAAPFMKEDPILRYQLDMIGDPASQPYSPVPEMLDLYRVLSENIQAFYLGQKTAKTALDDAAEYWRKVIQEYK</sequence>
<accession>A0A523TA94</accession>
<dbReference type="SUPFAM" id="SSF53850">
    <property type="entry name" value="Periplasmic binding protein-like II"/>
    <property type="match status" value="1"/>
</dbReference>
<proteinExistence type="predicted"/>
<dbReference type="CDD" id="cd13585">
    <property type="entry name" value="PBP2_TMBP_like"/>
    <property type="match status" value="1"/>
</dbReference>
<dbReference type="PANTHER" id="PTHR43649:SF12">
    <property type="entry name" value="DIACETYLCHITOBIOSE BINDING PROTEIN DASA"/>
    <property type="match status" value="1"/>
</dbReference>
<reference evidence="1 2" key="1">
    <citation type="submission" date="2019-03" db="EMBL/GenBank/DDBJ databases">
        <title>Metabolic potential of uncultured bacteria and archaea associated with petroleum seepage in deep-sea sediments.</title>
        <authorList>
            <person name="Dong X."/>
            <person name="Hubert C."/>
        </authorList>
    </citation>
    <scope>NUCLEOTIDE SEQUENCE [LARGE SCALE GENOMIC DNA]</scope>
    <source>
        <strain evidence="1">E44_bin3</strain>
    </source>
</reference>
<dbReference type="Pfam" id="PF13416">
    <property type="entry name" value="SBP_bac_8"/>
    <property type="match status" value="1"/>
</dbReference>
<dbReference type="InterPro" id="IPR006059">
    <property type="entry name" value="SBP"/>
</dbReference>